<keyword evidence="7" id="KW-0325">Glycoprotein</keyword>
<evidence type="ECO:0000256" key="2">
    <source>
        <dbReference type="ARBA" id="ARBA00022475"/>
    </source>
</evidence>
<comment type="subcellular location">
    <subcellularLocation>
        <location evidence="1">Cell membrane</location>
    </subcellularLocation>
</comment>
<dbReference type="STRING" id="62062.ENSHHUP00000059375"/>
<evidence type="ECO:0000256" key="4">
    <source>
        <dbReference type="ARBA" id="ARBA00022859"/>
    </source>
</evidence>
<dbReference type="InterPro" id="IPR007110">
    <property type="entry name" value="Ig-like_dom"/>
</dbReference>
<dbReference type="PROSITE" id="PS50835">
    <property type="entry name" value="IG_LIKE"/>
    <property type="match status" value="1"/>
</dbReference>
<evidence type="ECO:0000313" key="9">
    <source>
        <dbReference type="Ensembl" id="ENSHHUP00000059375.1"/>
    </source>
</evidence>
<dbReference type="InterPro" id="IPR036179">
    <property type="entry name" value="Ig-like_dom_sf"/>
</dbReference>
<dbReference type="Pfam" id="PF07686">
    <property type="entry name" value="V-set"/>
    <property type="match status" value="1"/>
</dbReference>
<sequence length="224" mass="24970">VLTIFGTSCFFPEGGNVTIDCHITSENINYMIWYKLTTGMVLQYITKSSKCQSDAYVSVQPGDSGTLNWTIHTETCVGEHSVYWFRHGPGESRPGIINTHGDRSDQCEKSPETGSPTQSCVYNLPKRNLSLSDAGTYYCAVASCGKILFGNWTKLDIQVDVTSIMYCYGSTSLTQNQDSNVVNYAAVSFTTKKSSFTRSGTREEPHRIKRKPYLYTLENTLKAL</sequence>
<dbReference type="GO" id="GO:0002376">
    <property type="term" value="P:immune system process"/>
    <property type="evidence" value="ECO:0007669"/>
    <property type="project" value="UniProtKB-KW"/>
</dbReference>
<organism evidence="9 10">
    <name type="scientific">Hucho hucho</name>
    <name type="common">huchen</name>
    <dbReference type="NCBI Taxonomy" id="62062"/>
    <lineage>
        <taxon>Eukaryota</taxon>
        <taxon>Metazoa</taxon>
        <taxon>Chordata</taxon>
        <taxon>Craniata</taxon>
        <taxon>Vertebrata</taxon>
        <taxon>Euteleostomi</taxon>
        <taxon>Actinopterygii</taxon>
        <taxon>Neopterygii</taxon>
        <taxon>Teleostei</taxon>
        <taxon>Protacanthopterygii</taxon>
        <taxon>Salmoniformes</taxon>
        <taxon>Salmonidae</taxon>
        <taxon>Salmoninae</taxon>
        <taxon>Hucho</taxon>
    </lineage>
</organism>
<evidence type="ECO:0000256" key="7">
    <source>
        <dbReference type="ARBA" id="ARBA00023180"/>
    </source>
</evidence>
<keyword evidence="10" id="KW-1185">Reference proteome</keyword>
<dbReference type="InterPro" id="IPR003599">
    <property type="entry name" value="Ig_sub"/>
</dbReference>
<dbReference type="Proteomes" id="UP000314982">
    <property type="component" value="Unassembled WGS sequence"/>
</dbReference>
<name>A0A4W5PCQ0_9TELE</name>
<dbReference type="InterPro" id="IPR013106">
    <property type="entry name" value="Ig_V-set"/>
</dbReference>
<evidence type="ECO:0000256" key="3">
    <source>
        <dbReference type="ARBA" id="ARBA00022729"/>
    </source>
</evidence>
<keyword evidence="2" id="KW-1003">Cell membrane</keyword>
<dbReference type="Ensembl" id="ENSHHUT00000061404.1">
    <property type="protein sequence ID" value="ENSHHUP00000059375.1"/>
    <property type="gene ID" value="ENSHHUG00000035283.1"/>
</dbReference>
<reference evidence="9" key="2">
    <citation type="submission" date="2025-08" db="UniProtKB">
        <authorList>
            <consortium name="Ensembl"/>
        </authorList>
    </citation>
    <scope>IDENTIFICATION</scope>
</reference>
<keyword evidence="5" id="KW-0472">Membrane</keyword>
<evidence type="ECO:0000313" key="10">
    <source>
        <dbReference type="Proteomes" id="UP000314982"/>
    </source>
</evidence>
<dbReference type="AlphaFoldDB" id="A0A4W5PCQ0"/>
<protein>
    <recommendedName>
        <fullName evidence="8">Ig-like domain-containing protein</fullName>
    </recommendedName>
</protein>
<proteinExistence type="predicted"/>
<dbReference type="GO" id="GO:0005886">
    <property type="term" value="C:plasma membrane"/>
    <property type="evidence" value="ECO:0007669"/>
    <property type="project" value="UniProtKB-SubCell"/>
</dbReference>
<dbReference type="GeneTree" id="ENSGT00940000162676"/>
<accession>A0A4W5PCQ0</accession>
<evidence type="ECO:0000256" key="6">
    <source>
        <dbReference type="ARBA" id="ARBA00023157"/>
    </source>
</evidence>
<dbReference type="PANTHER" id="PTHR19433:SF133">
    <property type="entry name" value="IMMUNE-TYPE RECEPTOR 5 PRECURSOR-RELATED"/>
    <property type="match status" value="1"/>
</dbReference>
<dbReference type="PANTHER" id="PTHR19433">
    <property type="entry name" value="T-CELL RECEPTOR ALPHA CHAIN V REGION-RELATED"/>
    <property type="match status" value="1"/>
</dbReference>
<dbReference type="SUPFAM" id="SSF48726">
    <property type="entry name" value="Immunoglobulin"/>
    <property type="match status" value="2"/>
</dbReference>
<evidence type="ECO:0000259" key="8">
    <source>
        <dbReference type="PROSITE" id="PS50835"/>
    </source>
</evidence>
<keyword evidence="4" id="KW-0391">Immunity</keyword>
<evidence type="ECO:0000256" key="1">
    <source>
        <dbReference type="ARBA" id="ARBA00004236"/>
    </source>
</evidence>
<dbReference type="SMART" id="SM00409">
    <property type="entry name" value="IG"/>
    <property type="match status" value="1"/>
</dbReference>
<keyword evidence="6" id="KW-1015">Disulfide bond</keyword>
<keyword evidence="3" id="KW-0732">Signal</keyword>
<dbReference type="Gene3D" id="2.60.40.10">
    <property type="entry name" value="Immunoglobulins"/>
    <property type="match status" value="1"/>
</dbReference>
<dbReference type="CDD" id="cd00099">
    <property type="entry name" value="IgV"/>
    <property type="match status" value="1"/>
</dbReference>
<feature type="domain" description="Ig-like" evidence="8">
    <location>
        <begin position="1"/>
        <end position="162"/>
    </location>
</feature>
<reference evidence="9" key="3">
    <citation type="submission" date="2025-09" db="UniProtKB">
        <authorList>
            <consortium name="Ensembl"/>
        </authorList>
    </citation>
    <scope>IDENTIFICATION</scope>
</reference>
<dbReference type="InterPro" id="IPR013783">
    <property type="entry name" value="Ig-like_fold"/>
</dbReference>
<evidence type="ECO:0000256" key="5">
    <source>
        <dbReference type="ARBA" id="ARBA00023136"/>
    </source>
</evidence>
<dbReference type="InterPro" id="IPR052051">
    <property type="entry name" value="TCR_complex_component"/>
</dbReference>
<dbReference type="GO" id="GO:0009617">
    <property type="term" value="P:response to bacterium"/>
    <property type="evidence" value="ECO:0007669"/>
    <property type="project" value="TreeGrafter"/>
</dbReference>
<reference evidence="10" key="1">
    <citation type="submission" date="2018-06" db="EMBL/GenBank/DDBJ databases">
        <title>Genome assembly of Danube salmon.</title>
        <authorList>
            <person name="Macqueen D.J."/>
            <person name="Gundappa M.K."/>
        </authorList>
    </citation>
    <scope>NUCLEOTIDE SEQUENCE [LARGE SCALE GENOMIC DNA]</scope>
</reference>